<sequence>MGNQLQHYVPRFLLRQFGSGKKDHVRVYDKQSGTSFAFSASKKSAIAVAAEYHMYDFEFAGEQVTIEPKLADLESKAAEFVARLVREERFDFEEPMERATLASFLAVQMVRTRAVIERSNDVMTRMKAWLEAQGGAPEGFFDPDPLVGDGVNADKAMLARLITQAIPQYAPTLVDKDWVLLKTDRKHPFLMGDHPFATTNERDSGLRGNLGIACEGIQIYFPLSPTLALGLWCPTLQDACCELVERLRAKSQVSNLDGGELHDLEVATTTIDAIENGTPLRLQPVNVVHFNSLQVRSAERFVFGATDDFSLVKEMVASDASMQRGPRYVEATGKF</sequence>
<dbReference type="Pfam" id="PF14022">
    <property type="entry name" value="DUF4238"/>
    <property type="match status" value="1"/>
</dbReference>
<dbReference type="EMBL" id="JBDPZC010000002">
    <property type="protein sequence ID" value="MEO3712393.1"/>
    <property type="molecule type" value="Genomic_DNA"/>
</dbReference>
<dbReference type="InterPro" id="IPR025332">
    <property type="entry name" value="DUF4238"/>
</dbReference>
<evidence type="ECO:0000313" key="1">
    <source>
        <dbReference type="EMBL" id="MEO3712393.1"/>
    </source>
</evidence>
<accession>A0ABV0GBG5</accession>
<reference evidence="1 2" key="1">
    <citation type="submission" date="2024-05" db="EMBL/GenBank/DDBJ databases">
        <title>Roseateles sp. 2.12 16S ribosomal RNA gene Genome sequencing and assembly.</title>
        <authorList>
            <person name="Woo H."/>
        </authorList>
    </citation>
    <scope>NUCLEOTIDE SEQUENCE [LARGE SCALE GENOMIC DNA]</scope>
    <source>
        <strain evidence="1 2">2.12</strain>
    </source>
</reference>
<name>A0ABV0GBG5_9BURK</name>
<evidence type="ECO:0000313" key="2">
    <source>
        <dbReference type="Proteomes" id="UP001462640"/>
    </source>
</evidence>
<keyword evidence="2" id="KW-1185">Reference proteome</keyword>
<organism evidence="1 2">
    <name type="scientific">Roseateles flavus</name>
    <dbReference type="NCBI Taxonomy" id="3149041"/>
    <lineage>
        <taxon>Bacteria</taxon>
        <taxon>Pseudomonadati</taxon>
        <taxon>Pseudomonadota</taxon>
        <taxon>Betaproteobacteria</taxon>
        <taxon>Burkholderiales</taxon>
        <taxon>Sphaerotilaceae</taxon>
        <taxon>Roseateles</taxon>
    </lineage>
</organism>
<comment type="caution">
    <text evidence="1">The sequence shown here is derived from an EMBL/GenBank/DDBJ whole genome shotgun (WGS) entry which is preliminary data.</text>
</comment>
<gene>
    <name evidence="1" type="ORF">ABDJ40_06385</name>
</gene>
<dbReference type="RefSeq" id="WP_347607692.1">
    <property type="nucleotide sequence ID" value="NZ_JBDPZC010000002.1"/>
</dbReference>
<dbReference type="Proteomes" id="UP001462640">
    <property type="component" value="Unassembled WGS sequence"/>
</dbReference>
<protein>
    <submittedName>
        <fullName evidence="1">DUF4238 domain-containing protein</fullName>
    </submittedName>
</protein>
<proteinExistence type="predicted"/>